<dbReference type="SUPFAM" id="SSF48065">
    <property type="entry name" value="DBL homology domain (DH-domain)"/>
    <property type="match status" value="1"/>
</dbReference>
<dbReference type="Proteomes" id="UP000492821">
    <property type="component" value="Unassembled WGS sequence"/>
</dbReference>
<keyword evidence="3" id="KW-1185">Reference proteome</keyword>
<feature type="compositionally biased region" description="Pro residues" evidence="1">
    <location>
        <begin position="1141"/>
        <end position="1151"/>
    </location>
</feature>
<organism evidence="3 4">
    <name type="scientific">Panagrellus redivivus</name>
    <name type="common">Microworm</name>
    <dbReference type="NCBI Taxonomy" id="6233"/>
    <lineage>
        <taxon>Eukaryota</taxon>
        <taxon>Metazoa</taxon>
        <taxon>Ecdysozoa</taxon>
        <taxon>Nematoda</taxon>
        <taxon>Chromadorea</taxon>
        <taxon>Rhabditida</taxon>
        <taxon>Tylenchina</taxon>
        <taxon>Panagrolaimomorpha</taxon>
        <taxon>Panagrolaimoidea</taxon>
        <taxon>Panagrolaimidae</taxon>
        <taxon>Panagrellus</taxon>
    </lineage>
</organism>
<dbReference type="InterPro" id="IPR040181">
    <property type="entry name" value="PKHG5/7"/>
</dbReference>
<feature type="compositionally biased region" description="Acidic residues" evidence="1">
    <location>
        <begin position="1055"/>
        <end position="1067"/>
    </location>
</feature>
<sequence length="1183" mass="130223">MPTSSALSGGTLRRHHQVIPTNMASMTTTTTVNPSSTSISMNNNKIYNHNHNNITTTAPPTTTNGNSISSPECMSVFMHPDNHGILNGRSELVVTVQGRTLSACLEPYLSSLGLTADCVEVFLEHSSSAIPPKSDSAYLAGRKVFVRLKRDMMSRSRASFNHDTVVDHMPPHCISNMPMSEKHTRSTSSHSHHATQRSFDERVVEKPRKCSMDTMSRKSSFSARKMLGKPRSLSTCPVNALFAEENLHSASAASTPTHSSTVNPYLGEFVAAYPPRRGSNSIDLSSSGHTDSIESGSMVFSEEHTGTVSSRSKTPRKGIFATKEKLPTAAEKVYQQLEANRNLDLSDLETEASWTLIVQNHANLNDKAQKQQSALWEIIETEKRYIFALRNMVDLSIVLFELQRLGYLNDIEINKVFLNYHSLLGANLMFWKHGIYPMLSHTRETGNPLSPGLMYQGFEDILMWSECYIIFNIDHAGSLSYVRHKLKESERFSEFVAWAEGLPMMNRQTLIDNLSIPMQRLTRYPLMLKNVMKASSDPEDKEVLQAMIHKAEDATSRLNYEMNNKELRIQLTEIMKTIESYDVGDNEEMDKFIHHPYRFNLLNPMPCLGGGPNNPIRLRRMITKGDLKMRESRQGPKTEVHCILFTDMLLICKPTSRRADRYRVIKPPLHVAHVILVPFPEPNGFYLMSVNEFGCASHFFMMFTAGSEDVRRWNEMLSMAQKEFRDLGGHDVDFMRSMYEKDRHLANIREALRSDTPASPDLEAKMAIAHRKSHSMDSQVVAAARPSSAHLRKCDAIASAEQLNRQQFSDCTPGSSGSKASLASDSEGTASRSNSINAARRGSPARATSTLVSMNGHHGSLADSESRHSSTNTPPPSAMTAAIIAESDDAGSAGSSEVCPSPTMAEIDLMKDGNFGIDFNASGDSLTSQNLRQIALSNGRRFEKRWHTVGNIESQRPVVPNGPTAILKRFSWNVSSAMSGSSRKISSKLHELNGRRASQSTVGSSDSFASSTSGISSGSVSSTESGTLIAPSTMPDTSSTLTDIAAEIDATVEEPELESEMQNEENEPYSQQHQLDEKISEASEENLDVPPSSHISTVMIGSPQPMRCSTSSLSMALELDQSPEQKPAGQASPASSSCSSAPPPPDGPPPDSGSEESCSISLQKTSSELLKFILDDNVETSDI</sequence>
<reference evidence="3" key="1">
    <citation type="journal article" date="2013" name="Genetics">
        <title>The draft genome and transcriptome of Panagrellus redivivus are shaped by the harsh demands of a free-living lifestyle.</title>
        <authorList>
            <person name="Srinivasan J."/>
            <person name="Dillman A.R."/>
            <person name="Macchietto M.G."/>
            <person name="Heikkinen L."/>
            <person name="Lakso M."/>
            <person name="Fracchia K.M."/>
            <person name="Antoshechkin I."/>
            <person name="Mortazavi A."/>
            <person name="Wong G."/>
            <person name="Sternberg P.W."/>
        </authorList>
    </citation>
    <scope>NUCLEOTIDE SEQUENCE [LARGE SCALE GENOMIC DNA]</scope>
    <source>
        <strain evidence="3">MT8872</strain>
    </source>
</reference>
<feature type="compositionally biased region" description="Basic and acidic residues" evidence="1">
    <location>
        <begin position="198"/>
        <end position="211"/>
    </location>
</feature>
<dbReference type="GO" id="GO:0005886">
    <property type="term" value="C:plasma membrane"/>
    <property type="evidence" value="ECO:0007669"/>
    <property type="project" value="TreeGrafter"/>
</dbReference>
<feature type="compositionally biased region" description="Low complexity" evidence="1">
    <location>
        <begin position="814"/>
        <end position="826"/>
    </location>
</feature>
<accession>A0A7E4UNL0</accession>
<dbReference type="PANTHER" id="PTHR13217">
    <property type="entry name" value="PLECKSTRIN HOMOLOGY DOMAIN-CONTAINING FAMILY G MEMBER 7"/>
    <property type="match status" value="1"/>
</dbReference>
<feature type="region of interest" description="Disordered" evidence="1">
    <location>
        <begin position="807"/>
        <end position="878"/>
    </location>
</feature>
<feature type="compositionally biased region" description="Polar residues" evidence="1">
    <location>
        <begin position="827"/>
        <end position="837"/>
    </location>
</feature>
<dbReference type="InterPro" id="IPR001849">
    <property type="entry name" value="PH_domain"/>
</dbReference>
<dbReference type="GO" id="GO:0043542">
    <property type="term" value="P:endothelial cell migration"/>
    <property type="evidence" value="ECO:0007669"/>
    <property type="project" value="TreeGrafter"/>
</dbReference>
<feature type="compositionally biased region" description="Low complexity" evidence="1">
    <location>
        <begin position="1000"/>
        <end position="1027"/>
    </location>
</feature>
<protein>
    <submittedName>
        <fullName evidence="4">DH domain-containing protein</fullName>
    </submittedName>
</protein>
<evidence type="ECO:0000256" key="1">
    <source>
        <dbReference type="SAM" id="MobiDB-lite"/>
    </source>
</evidence>
<feature type="region of interest" description="Disordered" evidence="1">
    <location>
        <begin position="991"/>
        <end position="1039"/>
    </location>
</feature>
<name>A0A7E4UNL0_PANRE</name>
<dbReference type="WBParaSite" id="Pan_g10610.t1">
    <property type="protein sequence ID" value="Pan_g10610.t1"/>
    <property type="gene ID" value="Pan_g10610"/>
</dbReference>
<dbReference type="GO" id="GO:0030424">
    <property type="term" value="C:axon"/>
    <property type="evidence" value="ECO:0007669"/>
    <property type="project" value="TreeGrafter"/>
</dbReference>
<dbReference type="InterPro" id="IPR011993">
    <property type="entry name" value="PH-like_dom_sf"/>
</dbReference>
<dbReference type="InterPro" id="IPR000219">
    <property type="entry name" value="DH_dom"/>
</dbReference>
<dbReference type="PANTHER" id="PTHR13217:SF11">
    <property type="entry name" value="PLECKSTRIN HOMOLOGY DOMAIN-CONTAINING FAMILY G MEMBER 5"/>
    <property type="match status" value="1"/>
</dbReference>
<feature type="region of interest" description="Disordered" evidence="1">
    <location>
        <begin position="1055"/>
        <end position="1161"/>
    </location>
</feature>
<dbReference type="AlphaFoldDB" id="A0A7E4UNL0"/>
<dbReference type="SUPFAM" id="SSF50729">
    <property type="entry name" value="PH domain-like"/>
    <property type="match status" value="1"/>
</dbReference>
<feature type="compositionally biased region" description="Polar residues" evidence="1">
    <location>
        <begin position="213"/>
        <end position="222"/>
    </location>
</feature>
<reference evidence="4" key="2">
    <citation type="submission" date="2020-10" db="UniProtKB">
        <authorList>
            <consortium name="WormBaseParasite"/>
        </authorList>
    </citation>
    <scope>IDENTIFICATION</scope>
</reference>
<dbReference type="Gene3D" id="2.30.29.30">
    <property type="entry name" value="Pleckstrin-homology domain (PH domain)/Phosphotyrosine-binding domain (PTB)"/>
    <property type="match status" value="1"/>
</dbReference>
<dbReference type="Pfam" id="PF00621">
    <property type="entry name" value="RhoGEF"/>
    <property type="match status" value="1"/>
</dbReference>
<evidence type="ECO:0000313" key="3">
    <source>
        <dbReference type="Proteomes" id="UP000492821"/>
    </source>
</evidence>
<dbReference type="GO" id="GO:0007266">
    <property type="term" value="P:Rho protein signal transduction"/>
    <property type="evidence" value="ECO:0007669"/>
    <property type="project" value="TreeGrafter"/>
</dbReference>
<evidence type="ECO:0000313" key="4">
    <source>
        <dbReference type="WBParaSite" id="Pan_g10610.t1"/>
    </source>
</evidence>
<dbReference type="SMART" id="SM00233">
    <property type="entry name" value="PH"/>
    <property type="match status" value="1"/>
</dbReference>
<feature type="region of interest" description="Disordered" evidence="1">
    <location>
        <begin position="179"/>
        <end position="227"/>
    </location>
</feature>
<dbReference type="Gene3D" id="1.20.900.10">
    <property type="entry name" value="Dbl homology (DH) domain"/>
    <property type="match status" value="1"/>
</dbReference>
<dbReference type="GO" id="GO:0005085">
    <property type="term" value="F:guanyl-nucleotide exchange factor activity"/>
    <property type="evidence" value="ECO:0007669"/>
    <property type="project" value="InterPro"/>
</dbReference>
<evidence type="ECO:0000259" key="2">
    <source>
        <dbReference type="PROSITE" id="PS50010"/>
    </source>
</evidence>
<dbReference type="SMART" id="SM00325">
    <property type="entry name" value="RhoGEF"/>
    <property type="match status" value="1"/>
</dbReference>
<dbReference type="CDD" id="cd13244">
    <property type="entry name" value="PH_PLEKHG5_G6"/>
    <property type="match status" value="1"/>
</dbReference>
<feature type="domain" description="DH" evidence="2">
    <location>
        <begin position="370"/>
        <end position="561"/>
    </location>
</feature>
<dbReference type="InterPro" id="IPR035899">
    <property type="entry name" value="DBL_dom_sf"/>
</dbReference>
<dbReference type="PROSITE" id="PS50010">
    <property type="entry name" value="DH_2"/>
    <property type="match status" value="1"/>
</dbReference>
<dbReference type="CDD" id="cd00160">
    <property type="entry name" value="RhoGEF"/>
    <property type="match status" value="1"/>
</dbReference>
<proteinExistence type="predicted"/>
<dbReference type="GO" id="GO:0030139">
    <property type="term" value="C:endocytic vesicle"/>
    <property type="evidence" value="ECO:0007669"/>
    <property type="project" value="TreeGrafter"/>
</dbReference>